<dbReference type="Pfam" id="PF08026">
    <property type="entry name" value="Antimicrobial_5"/>
    <property type="match status" value="1"/>
</dbReference>
<evidence type="ECO:0000313" key="4">
    <source>
        <dbReference type="Proteomes" id="UP000008237"/>
    </source>
</evidence>
<keyword evidence="2" id="KW-0812">Transmembrane</keyword>
<name>E2B7M5_HARSA</name>
<dbReference type="GO" id="GO:0005576">
    <property type="term" value="C:extracellular region"/>
    <property type="evidence" value="ECO:0007669"/>
    <property type="project" value="InterPro"/>
</dbReference>
<feature type="region of interest" description="Disordered" evidence="1">
    <location>
        <begin position="78"/>
        <end position="99"/>
    </location>
</feature>
<dbReference type="STRING" id="610380.E2B7M5"/>
<feature type="transmembrane region" description="Helical" evidence="2">
    <location>
        <begin position="52"/>
        <end position="71"/>
    </location>
</feature>
<dbReference type="InterPro" id="IPR012524">
    <property type="entry name" value="Abaecin_antimicrobial_peptide"/>
</dbReference>
<dbReference type="AlphaFoldDB" id="E2B7M5"/>
<dbReference type="GO" id="GO:0042381">
    <property type="term" value="P:hemolymph coagulation"/>
    <property type="evidence" value="ECO:0007669"/>
    <property type="project" value="InterPro"/>
</dbReference>
<evidence type="ECO:0000256" key="1">
    <source>
        <dbReference type="SAM" id="MobiDB-lite"/>
    </source>
</evidence>
<keyword evidence="4" id="KW-1185">Reference proteome</keyword>
<dbReference type="EMBL" id="GL446193">
    <property type="protein sequence ID" value="EFN88303.1"/>
    <property type="molecule type" value="Genomic_DNA"/>
</dbReference>
<accession>E2B7M5</accession>
<keyword evidence="2" id="KW-1133">Transmembrane helix</keyword>
<reference evidence="3 4" key="1">
    <citation type="journal article" date="2010" name="Science">
        <title>Genomic comparison of the ants Camponotus floridanus and Harpegnathos saltator.</title>
        <authorList>
            <person name="Bonasio R."/>
            <person name="Zhang G."/>
            <person name="Ye C."/>
            <person name="Mutti N.S."/>
            <person name="Fang X."/>
            <person name="Qin N."/>
            <person name="Donahue G."/>
            <person name="Yang P."/>
            <person name="Li Q."/>
            <person name="Li C."/>
            <person name="Zhang P."/>
            <person name="Huang Z."/>
            <person name="Berger S.L."/>
            <person name="Reinberg D."/>
            <person name="Wang J."/>
            <person name="Liebig J."/>
        </authorList>
    </citation>
    <scope>NUCLEOTIDE SEQUENCE [LARGE SCALE GENOMIC DNA]</scope>
    <source>
        <strain evidence="3 4">R22 G/1</strain>
    </source>
</reference>
<protein>
    <submittedName>
        <fullName evidence="3">Uncharacterized protein</fullName>
    </submittedName>
</protein>
<gene>
    <name evidence="3" type="ORF">EAI_08798</name>
</gene>
<proteinExistence type="predicted"/>
<evidence type="ECO:0000313" key="3">
    <source>
        <dbReference type="EMBL" id="EFN88303.1"/>
    </source>
</evidence>
<evidence type="ECO:0000256" key="2">
    <source>
        <dbReference type="SAM" id="Phobius"/>
    </source>
</evidence>
<sequence length="99" mass="10862">MGGTSALLFRELDCSRIGFNRVSTHADAAVNATNYALSNFDGGQVWKHNMKFHLFIFTLLLAVMAALAFRVPPQQPPPGGWKKFPTFPGQGPFNPKIGK</sequence>
<keyword evidence="2" id="KW-0472">Membrane</keyword>
<organism evidence="4">
    <name type="scientific">Harpegnathos saltator</name>
    <name type="common">Jerdon's jumping ant</name>
    <dbReference type="NCBI Taxonomy" id="610380"/>
    <lineage>
        <taxon>Eukaryota</taxon>
        <taxon>Metazoa</taxon>
        <taxon>Ecdysozoa</taxon>
        <taxon>Arthropoda</taxon>
        <taxon>Hexapoda</taxon>
        <taxon>Insecta</taxon>
        <taxon>Pterygota</taxon>
        <taxon>Neoptera</taxon>
        <taxon>Endopterygota</taxon>
        <taxon>Hymenoptera</taxon>
        <taxon>Apocrita</taxon>
        <taxon>Aculeata</taxon>
        <taxon>Formicoidea</taxon>
        <taxon>Formicidae</taxon>
        <taxon>Ponerinae</taxon>
        <taxon>Ponerini</taxon>
        <taxon>Harpegnathos</taxon>
    </lineage>
</organism>
<dbReference type="Proteomes" id="UP000008237">
    <property type="component" value="Unassembled WGS sequence"/>
</dbReference>
<dbReference type="InParanoid" id="E2B7M5"/>